<dbReference type="EMBL" id="CAMPGE010004227">
    <property type="protein sequence ID" value="CAI2363076.1"/>
    <property type="molecule type" value="Genomic_DNA"/>
</dbReference>
<dbReference type="InterPro" id="IPR051181">
    <property type="entry name" value="CAF1_poly(A)_ribonucleases"/>
</dbReference>
<dbReference type="Gene3D" id="3.30.420.10">
    <property type="entry name" value="Ribonuclease H-like superfamily/Ribonuclease H"/>
    <property type="match status" value="2"/>
</dbReference>
<dbReference type="InterPro" id="IPR012337">
    <property type="entry name" value="RNaseH-like_sf"/>
</dbReference>
<dbReference type="PANTHER" id="PTHR15092">
    <property type="entry name" value="POLY A -SPECIFIC RIBONUCLEASE/TARGET OF EGR1, MEMBER 1"/>
    <property type="match status" value="1"/>
</dbReference>
<dbReference type="SUPFAM" id="SSF53098">
    <property type="entry name" value="Ribonuclease H-like"/>
    <property type="match status" value="1"/>
</dbReference>
<keyword evidence="3" id="KW-1185">Reference proteome</keyword>
<comment type="caution">
    <text evidence="2">The sequence shown here is derived from an EMBL/GenBank/DDBJ whole genome shotgun (WGS) entry which is preliminary data.</text>
</comment>
<name>A0AAD1X9V8_EUPCR</name>
<evidence type="ECO:0000313" key="2">
    <source>
        <dbReference type="EMBL" id="CAI2363076.1"/>
    </source>
</evidence>
<dbReference type="GO" id="GO:0034472">
    <property type="term" value="P:snRNA 3'-end processing"/>
    <property type="evidence" value="ECO:0007669"/>
    <property type="project" value="TreeGrafter"/>
</dbReference>
<dbReference type="PANTHER" id="PTHR15092:SF37">
    <property type="entry name" value="TARGET OF EGR1 PROTEIN 1"/>
    <property type="match status" value="1"/>
</dbReference>
<accession>A0AAD1X9V8</accession>
<evidence type="ECO:0000256" key="1">
    <source>
        <dbReference type="ARBA" id="ARBA00008372"/>
    </source>
</evidence>
<comment type="similarity">
    <text evidence="1">Belongs to the CAF1 family.</text>
</comment>
<proteinExistence type="inferred from homology"/>
<dbReference type="GO" id="GO:0017069">
    <property type="term" value="F:snRNA binding"/>
    <property type="evidence" value="ECO:0007669"/>
    <property type="project" value="TreeGrafter"/>
</dbReference>
<dbReference type="AlphaFoldDB" id="A0AAD1X9V8"/>
<evidence type="ECO:0000313" key="3">
    <source>
        <dbReference type="Proteomes" id="UP001295684"/>
    </source>
</evidence>
<sequence>MEITRENFSTELFELTVKDADFVAFDCEFSGLTLNPKDKRHKYDSTEDIYLKMKDLCTSFNAFQIGICVFKWKDGKYLAYPFNFYLYPSSLTQNHTLQFQASSVEFLTENNMDWTKVFKQGIHYYPRQKKEELKENLAKIVEQCTDENGTFLGFNRRIYDYMTRLGSKSEEDLKEIVERVKEFLEKPFKDKEFIEVQANRNRVCWQACRREIYKLCNPISNVKVSPSKDDSLRITKFTPEEKKEIPDKTSKEEVKDVTEKLESLDIKEEEKVDMEQLFEKEYGFTQIVDILIEAKLPIIGHNMIYDIMYLYRQCIGDLPETYNEFCKTWRECFPMTYDTKLLSSYCYPIKKTWLGHAYRQCLESDLLKGNLHFEFDTGFERYNDETQEHEAAYDAYMTGVLFASAAKFKEILDETGEKLNHTKEFQELMKEKEDKKVDKYEHRKKINQLKNEIMISVREEAKNKKIETYALVEHENKAVVITEKNRVFYFGTNKDEISKAKSLLHKTENVIWIKLLNKDLTMNDIFEGCKYLADVHIQRDGEDAYFVDFQVIYEKKKKIRDMILALEEKFGDSAKITDYKSAERYRAIF</sequence>
<dbReference type="Pfam" id="PF04857">
    <property type="entry name" value="CAF1"/>
    <property type="match status" value="1"/>
</dbReference>
<reference evidence="2" key="1">
    <citation type="submission" date="2023-07" db="EMBL/GenBank/DDBJ databases">
        <authorList>
            <consortium name="AG Swart"/>
            <person name="Singh M."/>
            <person name="Singh A."/>
            <person name="Seah K."/>
            <person name="Emmerich C."/>
        </authorList>
    </citation>
    <scope>NUCLEOTIDE SEQUENCE</scope>
    <source>
        <strain evidence="2">DP1</strain>
    </source>
</reference>
<protein>
    <submittedName>
        <fullName evidence="2">Uncharacterized protein</fullName>
    </submittedName>
</protein>
<organism evidence="2 3">
    <name type="scientific">Euplotes crassus</name>
    <dbReference type="NCBI Taxonomy" id="5936"/>
    <lineage>
        <taxon>Eukaryota</taxon>
        <taxon>Sar</taxon>
        <taxon>Alveolata</taxon>
        <taxon>Ciliophora</taxon>
        <taxon>Intramacronucleata</taxon>
        <taxon>Spirotrichea</taxon>
        <taxon>Hypotrichia</taxon>
        <taxon>Euplotida</taxon>
        <taxon>Euplotidae</taxon>
        <taxon>Moneuplotes</taxon>
    </lineage>
</organism>
<dbReference type="GO" id="GO:0000175">
    <property type="term" value="F:3'-5'-RNA exonuclease activity"/>
    <property type="evidence" value="ECO:0007669"/>
    <property type="project" value="TreeGrafter"/>
</dbReference>
<dbReference type="InterPro" id="IPR036397">
    <property type="entry name" value="RNaseH_sf"/>
</dbReference>
<gene>
    <name evidence="2" type="ORF">ECRASSUSDP1_LOCUS4406</name>
</gene>
<dbReference type="InterPro" id="IPR006941">
    <property type="entry name" value="RNase_CAF1"/>
</dbReference>
<dbReference type="GO" id="GO:0015030">
    <property type="term" value="C:Cajal body"/>
    <property type="evidence" value="ECO:0007669"/>
    <property type="project" value="TreeGrafter"/>
</dbReference>
<dbReference type="Proteomes" id="UP001295684">
    <property type="component" value="Unassembled WGS sequence"/>
</dbReference>